<feature type="chain" id="PRO_5042286883" evidence="5">
    <location>
        <begin position="21"/>
        <end position="373"/>
    </location>
</feature>
<dbReference type="Gene3D" id="3.40.50.1110">
    <property type="entry name" value="SGNH hydrolase"/>
    <property type="match status" value="1"/>
</dbReference>
<dbReference type="EMBL" id="JAMRDG010000001">
    <property type="protein sequence ID" value="KAJ3701172.1"/>
    <property type="molecule type" value="Genomic_DNA"/>
</dbReference>
<keyword evidence="2 5" id="KW-0732">Signal</keyword>
<dbReference type="CDD" id="cd01837">
    <property type="entry name" value="SGNH_plant_lipase_like"/>
    <property type="match status" value="1"/>
</dbReference>
<dbReference type="AlphaFoldDB" id="A0AAD6EU02"/>
<dbReference type="InterPro" id="IPR001087">
    <property type="entry name" value="GDSL"/>
</dbReference>
<protein>
    <submittedName>
        <fullName evidence="6">Uncharacterized protein</fullName>
    </submittedName>
</protein>
<accession>A0AAD6EU02</accession>
<keyword evidence="4" id="KW-0325">Glycoprotein</keyword>
<evidence type="ECO:0000256" key="1">
    <source>
        <dbReference type="ARBA" id="ARBA00008668"/>
    </source>
</evidence>
<feature type="signal peptide" evidence="5">
    <location>
        <begin position="1"/>
        <end position="20"/>
    </location>
</feature>
<sequence length="373" mass="40899">MELLLPCVIIFMSLFNHASCSQYDKPYSAIFSFGDSYADTGNFITVMKEKIAYDVFEHSPYGMTYFGQPTGRGSNGRLVIDFIAQDLGLPLLPPYFSQGQDFSKGANFAVIGAPALSIDYLRQQGISNFYPVDISLNVQLGWFQQLKPSLCNSTESCQDYFSKSLFVLGEIGGNDYNFVISSGKSISDAISFVPVVMDTIKAAAESLLKQGALHIVLPGNLPTGCIPILLTIFASTNKLDYDHLGCLTAYNSIGFYHNLKLKELVAQLQDSYPQAKIMYADYYEPVIKFLENPDNFGFSNDNQLVICCGGGGPYNFNFSANCGQPGGSACSDPSIRINWDGIHLTEAAFRVIATGWLKGPYAHPPILPGNKRK</sequence>
<proteinExistence type="inferred from homology"/>
<evidence type="ECO:0000256" key="4">
    <source>
        <dbReference type="ARBA" id="ARBA00023180"/>
    </source>
</evidence>
<evidence type="ECO:0000256" key="3">
    <source>
        <dbReference type="ARBA" id="ARBA00022801"/>
    </source>
</evidence>
<dbReference type="SUPFAM" id="SSF52266">
    <property type="entry name" value="SGNH hydrolase"/>
    <property type="match status" value="1"/>
</dbReference>
<evidence type="ECO:0000313" key="7">
    <source>
        <dbReference type="Proteomes" id="UP001210211"/>
    </source>
</evidence>
<dbReference type="PANTHER" id="PTHR22835:SF681">
    <property type="entry name" value="OS01G0216300 PROTEIN"/>
    <property type="match status" value="1"/>
</dbReference>
<keyword evidence="3" id="KW-0378">Hydrolase</keyword>
<dbReference type="PANTHER" id="PTHR22835">
    <property type="entry name" value="ZINC FINGER FYVE DOMAIN CONTAINING PROTEIN"/>
    <property type="match status" value="1"/>
</dbReference>
<dbReference type="InterPro" id="IPR035669">
    <property type="entry name" value="SGNH_plant_lipase-like"/>
</dbReference>
<dbReference type="InterPro" id="IPR036514">
    <property type="entry name" value="SGNH_hydro_sf"/>
</dbReference>
<reference evidence="6 7" key="1">
    <citation type="journal article" date="2022" name="Cell">
        <title>Repeat-based holocentromeres influence genome architecture and karyotype evolution.</title>
        <authorList>
            <person name="Hofstatter P.G."/>
            <person name="Thangavel G."/>
            <person name="Lux T."/>
            <person name="Neumann P."/>
            <person name="Vondrak T."/>
            <person name="Novak P."/>
            <person name="Zhang M."/>
            <person name="Costa L."/>
            <person name="Castellani M."/>
            <person name="Scott A."/>
            <person name="Toegelov H."/>
            <person name="Fuchs J."/>
            <person name="Mata-Sucre Y."/>
            <person name="Dias Y."/>
            <person name="Vanzela A.L.L."/>
            <person name="Huettel B."/>
            <person name="Almeida C.C.S."/>
            <person name="Simkova H."/>
            <person name="Souza G."/>
            <person name="Pedrosa-Harand A."/>
            <person name="Macas J."/>
            <person name="Mayer K.F.X."/>
            <person name="Houben A."/>
            <person name="Marques A."/>
        </authorList>
    </citation>
    <scope>NUCLEOTIDE SEQUENCE [LARGE SCALE GENOMIC DNA]</scope>
    <source>
        <strain evidence="6">RhyTen1mFocal</strain>
    </source>
</reference>
<evidence type="ECO:0000256" key="2">
    <source>
        <dbReference type="ARBA" id="ARBA00022729"/>
    </source>
</evidence>
<dbReference type="Proteomes" id="UP001210211">
    <property type="component" value="Unassembled WGS sequence"/>
</dbReference>
<evidence type="ECO:0000256" key="5">
    <source>
        <dbReference type="SAM" id="SignalP"/>
    </source>
</evidence>
<name>A0AAD6EU02_9POAL</name>
<keyword evidence="7" id="KW-1185">Reference proteome</keyword>
<comment type="similarity">
    <text evidence="1">Belongs to the 'GDSL' lipolytic enzyme family.</text>
</comment>
<comment type="caution">
    <text evidence="6">The sequence shown here is derived from an EMBL/GenBank/DDBJ whole genome shotgun (WGS) entry which is preliminary data.</text>
</comment>
<evidence type="ECO:0000313" key="6">
    <source>
        <dbReference type="EMBL" id="KAJ3701172.1"/>
    </source>
</evidence>
<organism evidence="6 7">
    <name type="scientific">Rhynchospora tenuis</name>
    <dbReference type="NCBI Taxonomy" id="198213"/>
    <lineage>
        <taxon>Eukaryota</taxon>
        <taxon>Viridiplantae</taxon>
        <taxon>Streptophyta</taxon>
        <taxon>Embryophyta</taxon>
        <taxon>Tracheophyta</taxon>
        <taxon>Spermatophyta</taxon>
        <taxon>Magnoliopsida</taxon>
        <taxon>Liliopsida</taxon>
        <taxon>Poales</taxon>
        <taxon>Cyperaceae</taxon>
        <taxon>Cyperoideae</taxon>
        <taxon>Rhynchosporeae</taxon>
        <taxon>Rhynchospora</taxon>
    </lineage>
</organism>
<dbReference type="GO" id="GO:0016788">
    <property type="term" value="F:hydrolase activity, acting on ester bonds"/>
    <property type="evidence" value="ECO:0007669"/>
    <property type="project" value="InterPro"/>
</dbReference>
<dbReference type="Pfam" id="PF00657">
    <property type="entry name" value="Lipase_GDSL"/>
    <property type="match status" value="1"/>
</dbReference>
<gene>
    <name evidence="6" type="ORF">LUZ61_004877</name>
</gene>